<accession>A0A8J5GCL1</accession>
<reference evidence="1 2" key="1">
    <citation type="submission" date="2020-08" db="EMBL/GenBank/DDBJ databases">
        <title>Plant Genome Project.</title>
        <authorList>
            <person name="Zhang R.-G."/>
        </authorList>
    </citation>
    <scope>NUCLEOTIDE SEQUENCE [LARGE SCALE GENOMIC DNA]</scope>
    <source>
        <tissue evidence="1">Rhizome</tissue>
    </source>
</reference>
<comment type="caution">
    <text evidence="1">The sequence shown here is derived from an EMBL/GenBank/DDBJ whole genome shotgun (WGS) entry which is preliminary data.</text>
</comment>
<evidence type="ECO:0000313" key="1">
    <source>
        <dbReference type="EMBL" id="KAG6503645.1"/>
    </source>
</evidence>
<proteinExistence type="predicted"/>
<keyword evidence="2" id="KW-1185">Reference proteome</keyword>
<dbReference type="EMBL" id="JACMSC010000010">
    <property type="protein sequence ID" value="KAG6503645.1"/>
    <property type="molecule type" value="Genomic_DNA"/>
</dbReference>
<dbReference type="Proteomes" id="UP000734854">
    <property type="component" value="Unassembled WGS sequence"/>
</dbReference>
<evidence type="ECO:0000313" key="2">
    <source>
        <dbReference type="Proteomes" id="UP000734854"/>
    </source>
</evidence>
<gene>
    <name evidence="1" type="ORF">ZIOFF_035962</name>
</gene>
<name>A0A8J5GCL1_ZINOF</name>
<protein>
    <submittedName>
        <fullName evidence="1">Uncharacterized protein</fullName>
    </submittedName>
</protein>
<organism evidence="1 2">
    <name type="scientific">Zingiber officinale</name>
    <name type="common">Ginger</name>
    <name type="synonym">Amomum zingiber</name>
    <dbReference type="NCBI Taxonomy" id="94328"/>
    <lineage>
        <taxon>Eukaryota</taxon>
        <taxon>Viridiplantae</taxon>
        <taxon>Streptophyta</taxon>
        <taxon>Embryophyta</taxon>
        <taxon>Tracheophyta</taxon>
        <taxon>Spermatophyta</taxon>
        <taxon>Magnoliopsida</taxon>
        <taxon>Liliopsida</taxon>
        <taxon>Zingiberales</taxon>
        <taxon>Zingiberaceae</taxon>
        <taxon>Zingiber</taxon>
    </lineage>
</organism>
<sequence length="110" mass="12448">MRRRGGDHEIGEGIGKELRSIGKQTGVREEIAVGCRVWVASKAGGYLVLEQEGQDMNNSEEMCRSWLYKAGKQHEKSSITIKKLNVLATIGARNRTILQMLKIFWRMKVS</sequence>
<dbReference type="AlphaFoldDB" id="A0A8J5GCL1"/>